<dbReference type="PANTHER" id="PTHR31781:SF1">
    <property type="entry name" value="PROTEIN UNC-80 HOMOLOG"/>
    <property type="match status" value="1"/>
</dbReference>
<dbReference type="Pfam" id="PF19424">
    <property type="entry name" value="UNC80"/>
    <property type="match status" value="1"/>
</dbReference>
<reference evidence="4 5" key="1">
    <citation type="submission" date="2014-04" db="EMBL/GenBank/DDBJ databases">
        <title>Genome evolution of avian class.</title>
        <authorList>
            <person name="Zhang G."/>
            <person name="Li C."/>
        </authorList>
    </citation>
    <scope>NUCLEOTIDE SEQUENCE [LARGE SCALE GENOMIC DNA]</scope>
    <source>
        <strain evidence="4">BGI_N302</strain>
    </source>
</reference>
<dbReference type="InterPro" id="IPR045852">
    <property type="entry name" value="UNC80_central"/>
</dbReference>
<feature type="compositionally biased region" description="Polar residues" evidence="1">
    <location>
        <begin position="2078"/>
        <end position="2100"/>
    </location>
</feature>
<feature type="compositionally biased region" description="Basic and acidic residues" evidence="1">
    <location>
        <begin position="126"/>
        <end position="135"/>
    </location>
</feature>
<feature type="region of interest" description="Disordered" evidence="1">
    <location>
        <begin position="2078"/>
        <end position="2120"/>
    </location>
</feature>
<feature type="region of interest" description="Disordered" evidence="1">
    <location>
        <begin position="555"/>
        <end position="601"/>
    </location>
</feature>
<dbReference type="STRING" id="85066.A0A091EAB8"/>
<dbReference type="PANTHER" id="PTHR31781">
    <property type="entry name" value="UNC80"/>
    <property type="match status" value="1"/>
</dbReference>
<gene>
    <name evidence="4" type="ORF">N302_11516</name>
</gene>
<dbReference type="GO" id="GO:0034703">
    <property type="term" value="C:cation channel complex"/>
    <property type="evidence" value="ECO:0007669"/>
    <property type="project" value="TreeGrafter"/>
</dbReference>
<evidence type="ECO:0000256" key="1">
    <source>
        <dbReference type="SAM" id="MobiDB-lite"/>
    </source>
</evidence>
<evidence type="ECO:0000259" key="2">
    <source>
        <dbReference type="Pfam" id="PF19424"/>
    </source>
</evidence>
<evidence type="ECO:0000313" key="5">
    <source>
        <dbReference type="Proteomes" id="UP000052976"/>
    </source>
</evidence>
<accession>A0A091EAB8</accession>
<dbReference type="GO" id="GO:0030424">
    <property type="term" value="C:axon"/>
    <property type="evidence" value="ECO:0007669"/>
    <property type="project" value="TreeGrafter"/>
</dbReference>
<evidence type="ECO:0000259" key="3">
    <source>
        <dbReference type="Pfam" id="PF20262"/>
    </source>
</evidence>
<sequence length="2155" mass="244144">MQFRQTMRDYVNKDSLNNVVDFLHALLGFCMEPVTDNKAGFGNNFTTVDTKSTAQSVEGIIVSAMFKSLITRCASTTHELHSPENLGLYCDIRQLVQFIKEAHGNVFRRVALSALLDSAEKLIPGKKTEETEQDPKPSGSKRSEVGSVIIDKGQSSAAPDECRSYVSSRPMQTPEHDEQIQGANLGRKDFWRKMFKSQSAASDTSSQSEQDTSECTTAHSGTTTDRRSRSRSRRISLRKKLKLPIGKWNWLKRSSLSGLADGVEDLLDISSVDRLSFIRQSSKVKFTSAVKLSEGGGPGGGLENGRDEEENFFKRLGCHSFDDHLTSNQEGGKSKNVVNLGAIRQGMKRFQFLLNCCEPGTIPDASILAAALDLEAPVVARAALFLECARFVHRCNRGNWPEWMKGHHVNITKKGLSRGRSPIVGNKRNQKLQWNAAKLFYQWGDAIGVRLNELCHAESESPANLLGLIYDEETKRRLRKEDEEEDFLDDSTVNPTKCCCPFALKMAACQLLLEITTFLRETFPYMPRPRTEPLVDLESCRLRLDPEMDRHSIRRAGSLKSTKLSRQDSESENEELQLSHSRDTVTDIGSPWSASEPSIEPEVLSNTGVEENYHRNMSWLHVMILLCNQQSFICTHTDYCHPHCYLHHSRSCARLVRAIKLLYGDTVDSMRENSTLNNMTRGKKQKECSDKSCLRTPSLKKRVIDINLEGKKDSGMLKYVRNQVMSLSPAPLSLLIKAAPVLTEEMYGDIQPAAWELLLSVDEHMAGAAAAMFLLCAVKVPEAISDMLMSEFHHPEAVQRLNAILKFHTLWRFRYQVWPRMEEGAQQIFKIPPPSINFTLPSPVLGMPSVPMFDPPWVPQCSGSVQDPINEDQSKSFSARAVSRSHQRAEHILKNLQQEEEKKRLGREASLITAIPITQEACYEPSCTPGSEQEEEVEEVANLASRRLSVSPSCTSSTSHRNYSFRRGSVWSVRSAVSAEDEEHTTEHTPNHHVPQPPQAVFPACICAAVLPIVHLMEDGEVREDGVAVSAVAQQVLWNCLIEDPSTVLRHFLEKLTISNRQDELMYMLRKLLLNIGDFPAQTSHILFNYLVGLIMYFVRTPCEWGMDAISATLTFLWEVVGYVEGLFFKDLKQTMKKEQCEVKLLVTASMPGTKTLVVHGQNECDIPTQLPVHEDTQFEALLKECLEFFNIPETQSSHYFLMDKRWNLIHYNKTYVRDIYPFRRSVSPQLNLVQMHPEKGQELIQKQVFTRKLEEVGRVLFLISLTQKIPPAHKQSHVSMLQEDLLRLPSFPRSAIDAEFSLFSDPQAGKELFGLDTLQKSLWIKLLEEMFLGMPSEFPWGDEIMLFLNVFNGALILHPEDSALLRQYAATVINTAVHFNHLFSLSGYQWVLPSMLQVYSDYESNPQLRQAIEFACRQFYILHRKPFILQLFASVAPLLEFPDATNNGTNKGVSAQCLFDLLLSLEGDTPDILEILELVKAEKPLKSLDFCYGNEDLTFSISEAIKLCVTVVAYAPESFRRLQMEAVAIEMHSKYGASLRPSLCLFFWPCSKGLNSCTNTNCLLVEARRLAPPLVFFSSLSHFPVHSLWYPEQGAKLHFIRENLHLLEEGQGLPREELDERIAREEFRRPRESLLNICTEFYKHCGPRLKILQNLAGEPRVTSLELLDVKSHMRLAEIAHSLLKLAPYDTQTMESRGLRHYIMEMLPITDWTAEAVRPALILILKRLDRMFNKIHKMPTLRRQVEWEPASSLIEGVCLTLQRQPIISFLPHLRSLINVCVNLVMGVVGPSSVTKSINFKKIIGNFYFYYLLLPVHSFVGLNVMKTEHALKEDFPLSHVVSPFTNQERREGMLLNLLIPFVLTVGSGSKDMGNMERERFLVSPVSQVLITAHFNAEHCFELHCCSSPFVMPCSCSCELLPLAYWTIFVFKLQSLKVILVCFERQLDSQWYWLSLQVKEMALRKVGGLALWDFLDFIVRTRIPIFVLLRPFIQCKLLAQPAENHEELTARQHISDQLERRFIPRPLCKSSLIAEFNNELKILKEAVHSGSAYQGKTSVSTVGTSTSAYRLSLATMSRSNTGTGTVWEQDSEPSQQASQDTLSRTDEEDEENDSLSMPSVVSEQETYLMGAIGRRRFSSHLSSMSAPQAEVGMLPSQ</sequence>
<dbReference type="InterPro" id="IPR046460">
    <property type="entry name" value="UNC80_C"/>
</dbReference>
<protein>
    <submittedName>
        <fullName evidence="4">Protein unc-80</fullName>
    </submittedName>
</protein>
<proteinExistence type="predicted"/>
<dbReference type="Pfam" id="PF20262">
    <property type="entry name" value="UNC80_C"/>
    <property type="match status" value="2"/>
</dbReference>
<feature type="domain" description="Protein UNC80 C-terminal" evidence="3">
    <location>
        <begin position="1602"/>
        <end position="2045"/>
    </location>
</feature>
<feature type="compositionally biased region" description="Low complexity" evidence="1">
    <location>
        <begin position="197"/>
        <end position="214"/>
    </location>
</feature>
<dbReference type="GO" id="GO:0005261">
    <property type="term" value="F:monoatomic cation channel activity"/>
    <property type="evidence" value="ECO:0007669"/>
    <property type="project" value="TreeGrafter"/>
</dbReference>
<evidence type="ECO:0000313" key="4">
    <source>
        <dbReference type="EMBL" id="KFO54071.1"/>
    </source>
</evidence>
<dbReference type="GO" id="GO:0055080">
    <property type="term" value="P:monoatomic cation homeostasis"/>
    <property type="evidence" value="ECO:0007669"/>
    <property type="project" value="TreeGrafter"/>
</dbReference>
<keyword evidence="5" id="KW-1185">Reference proteome</keyword>
<feature type="domain" description="Protein UNC80 C-terminal" evidence="3">
    <location>
        <begin position="981"/>
        <end position="1529"/>
    </location>
</feature>
<feature type="region of interest" description="Disordered" evidence="1">
    <location>
        <begin position="196"/>
        <end position="235"/>
    </location>
</feature>
<feature type="domain" description="Protein UNC80 central region" evidence="2">
    <location>
        <begin position="542"/>
        <end position="936"/>
    </location>
</feature>
<feature type="region of interest" description="Disordered" evidence="1">
    <location>
        <begin position="125"/>
        <end position="181"/>
    </location>
</feature>
<feature type="region of interest" description="Disordered" evidence="1">
    <location>
        <begin position="976"/>
        <end position="995"/>
    </location>
</feature>
<dbReference type="Proteomes" id="UP000052976">
    <property type="component" value="Unassembled WGS sequence"/>
</dbReference>
<name>A0A091EAB8_CORBR</name>
<feature type="non-terminal residue" evidence="4">
    <location>
        <position position="2155"/>
    </location>
</feature>
<organism evidence="4 5">
    <name type="scientific">Corvus brachyrhynchos</name>
    <name type="common">American crow</name>
    <dbReference type="NCBI Taxonomy" id="85066"/>
    <lineage>
        <taxon>Eukaryota</taxon>
        <taxon>Metazoa</taxon>
        <taxon>Chordata</taxon>
        <taxon>Craniata</taxon>
        <taxon>Vertebrata</taxon>
        <taxon>Euteleostomi</taxon>
        <taxon>Archelosauria</taxon>
        <taxon>Archosauria</taxon>
        <taxon>Dinosauria</taxon>
        <taxon>Saurischia</taxon>
        <taxon>Theropoda</taxon>
        <taxon>Coelurosauria</taxon>
        <taxon>Aves</taxon>
        <taxon>Neognathae</taxon>
        <taxon>Neoaves</taxon>
        <taxon>Telluraves</taxon>
        <taxon>Australaves</taxon>
        <taxon>Passeriformes</taxon>
        <taxon>Corvoidea</taxon>
        <taxon>Corvidae</taxon>
        <taxon>Corvus</taxon>
    </lineage>
</organism>
<dbReference type="EMBL" id="KK718024">
    <property type="protein sequence ID" value="KFO54071.1"/>
    <property type="molecule type" value="Genomic_DNA"/>
</dbReference>